<protein>
    <submittedName>
        <fullName evidence="2">Uncharacterized protein</fullName>
    </submittedName>
</protein>
<dbReference type="VEuPathDB" id="ToxoDB:cyc_05418"/>
<sequence length="100" mass="11058">MAQHRRRSSTPSKDAAAARCHEQPALEDLCTSREHTGGFLEECSACTPTDTVHREETRKCTRGHAFREAGTQFASPHPAGVNERSLKGTYQEKATEGKPY</sequence>
<reference evidence="2 3" key="1">
    <citation type="journal article" date="2016" name="BMC Genomics">
        <title>Comparative genomics reveals Cyclospora cayetanensis possesses coccidia-like metabolism and invasion components but unique surface antigens.</title>
        <authorList>
            <person name="Liu S."/>
            <person name="Wang L."/>
            <person name="Zheng H."/>
            <person name="Xu Z."/>
            <person name="Roellig D.M."/>
            <person name="Li N."/>
            <person name="Frace M.A."/>
            <person name="Tang K."/>
            <person name="Arrowood M.J."/>
            <person name="Moss D.M."/>
            <person name="Zhang L."/>
            <person name="Feng Y."/>
            <person name="Xiao L."/>
        </authorList>
    </citation>
    <scope>NUCLEOTIDE SEQUENCE [LARGE SCALE GENOMIC DNA]</scope>
    <source>
        <strain evidence="2 3">CHN_HEN01</strain>
    </source>
</reference>
<comment type="caution">
    <text evidence="2">The sequence shown here is derived from an EMBL/GenBank/DDBJ whole genome shotgun (WGS) entry which is preliminary data.</text>
</comment>
<accession>A0A1D3D7K2</accession>
<evidence type="ECO:0000256" key="1">
    <source>
        <dbReference type="SAM" id="MobiDB-lite"/>
    </source>
</evidence>
<dbReference type="AlphaFoldDB" id="A0A1D3D7K2"/>
<dbReference type="InParanoid" id="A0A1D3D7K2"/>
<name>A0A1D3D7K2_9EIME</name>
<feature type="region of interest" description="Disordered" evidence="1">
    <location>
        <begin position="69"/>
        <end position="100"/>
    </location>
</feature>
<evidence type="ECO:0000313" key="2">
    <source>
        <dbReference type="EMBL" id="OEH79424.1"/>
    </source>
</evidence>
<feature type="region of interest" description="Disordered" evidence="1">
    <location>
        <begin position="1"/>
        <end position="21"/>
    </location>
</feature>
<dbReference type="Proteomes" id="UP000095192">
    <property type="component" value="Unassembled WGS sequence"/>
</dbReference>
<gene>
    <name evidence="2" type="ORF">cyc_05418</name>
</gene>
<proteinExistence type="predicted"/>
<keyword evidence="3" id="KW-1185">Reference proteome</keyword>
<evidence type="ECO:0000313" key="3">
    <source>
        <dbReference type="Proteomes" id="UP000095192"/>
    </source>
</evidence>
<organism evidence="2 3">
    <name type="scientific">Cyclospora cayetanensis</name>
    <dbReference type="NCBI Taxonomy" id="88456"/>
    <lineage>
        <taxon>Eukaryota</taxon>
        <taxon>Sar</taxon>
        <taxon>Alveolata</taxon>
        <taxon>Apicomplexa</taxon>
        <taxon>Conoidasida</taxon>
        <taxon>Coccidia</taxon>
        <taxon>Eucoccidiorida</taxon>
        <taxon>Eimeriorina</taxon>
        <taxon>Eimeriidae</taxon>
        <taxon>Cyclospora</taxon>
    </lineage>
</organism>
<dbReference type="EMBL" id="JROU02000390">
    <property type="protein sequence ID" value="OEH79424.1"/>
    <property type="molecule type" value="Genomic_DNA"/>
</dbReference>